<feature type="chain" id="PRO_5030106712" description="Pilus formation protein N-terminal domain-containing protein" evidence="3">
    <location>
        <begin position="42"/>
        <end position="489"/>
    </location>
</feature>
<gene>
    <name evidence="6" type="ORF">FIV42_21295</name>
</gene>
<comment type="similarity">
    <text evidence="1">Belongs to the bacterial secretin family.</text>
</comment>
<feature type="signal peptide" evidence="3">
    <location>
        <begin position="1"/>
        <end position="41"/>
    </location>
</feature>
<dbReference type="InterPro" id="IPR032789">
    <property type="entry name" value="T2SS-T3SS_pil_N"/>
</dbReference>
<protein>
    <recommendedName>
        <fullName evidence="8">Pilus formation protein N-terminal domain-containing protein</fullName>
    </recommendedName>
</protein>
<dbReference type="AlphaFoldDB" id="A0A4Y6PYW1"/>
<evidence type="ECO:0000256" key="1">
    <source>
        <dbReference type="RuleBase" id="RU004003"/>
    </source>
</evidence>
<dbReference type="PANTHER" id="PTHR30332">
    <property type="entry name" value="PROBABLE GENERAL SECRETION PATHWAY PROTEIN D"/>
    <property type="match status" value="1"/>
</dbReference>
<dbReference type="Proteomes" id="UP000315995">
    <property type="component" value="Chromosome"/>
</dbReference>
<evidence type="ECO:0008006" key="8">
    <source>
        <dbReference type="Google" id="ProtNLM"/>
    </source>
</evidence>
<feature type="domain" description="Type II/III secretion system secretin-like" evidence="4">
    <location>
        <begin position="271"/>
        <end position="425"/>
    </location>
</feature>
<dbReference type="OrthoDB" id="9775455at2"/>
<proteinExistence type="inferred from homology"/>
<dbReference type="PANTHER" id="PTHR30332:SF17">
    <property type="entry name" value="TYPE IV PILIATION SYSTEM PROTEIN DR_0774-RELATED"/>
    <property type="match status" value="1"/>
</dbReference>
<evidence type="ECO:0000313" key="6">
    <source>
        <dbReference type="EMBL" id="QDG53187.1"/>
    </source>
</evidence>
<feature type="compositionally biased region" description="Acidic residues" evidence="2">
    <location>
        <begin position="448"/>
        <end position="460"/>
    </location>
</feature>
<reference evidence="6 7" key="1">
    <citation type="submission" date="2019-06" db="EMBL/GenBank/DDBJ databases">
        <title>Persicimonas caeni gen. nov., sp. nov., a predatory bacterium isolated from solar saltern.</title>
        <authorList>
            <person name="Wang S."/>
        </authorList>
    </citation>
    <scope>NUCLEOTIDE SEQUENCE [LARGE SCALE GENOMIC DNA]</scope>
    <source>
        <strain evidence="6 7">YN101</strain>
    </source>
</reference>
<organism evidence="6 7">
    <name type="scientific">Persicimonas caeni</name>
    <dbReference type="NCBI Taxonomy" id="2292766"/>
    <lineage>
        <taxon>Bacteria</taxon>
        <taxon>Deltaproteobacteria</taxon>
        <taxon>Bradymonadales</taxon>
        <taxon>Bradymonadaceae</taxon>
        <taxon>Persicimonas</taxon>
    </lineage>
</organism>
<feature type="domain" description="Pilus formation protein N-terminal" evidence="5">
    <location>
        <begin position="46"/>
        <end position="111"/>
    </location>
</feature>
<dbReference type="GO" id="GO:0015627">
    <property type="term" value="C:type II protein secretion system complex"/>
    <property type="evidence" value="ECO:0007669"/>
    <property type="project" value="TreeGrafter"/>
</dbReference>
<accession>A0A5B8YFI8</accession>
<keyword evidence="7" id="KW-1185">Reference proteome</keyword>
<feature type="region of interest" description="Disordered" evidence="2">
    <location>
        <begin position="447"/>
        <end position="489"/>
    </location>
</feature>
<sequence length="489" mass="52383">MERQVVMRSKMKLYKRLGVLFLLMLASTAVTVSISPTPVHAQAPDKEFTISVGETLTFSGRGVRSVSIGLPQIADAQVADNRQLIVTGKQPGTTTINIYGSSGQKTLLIRVVGTNPQSLAEEVREVLGPGSGVDVRVVKGRVLLEGEVAGEKFKRKIEALTTLYPNQVLNFTTYREAFVEGARMVAVDIYFVQLATTNRDQLGVKWGQFIGANYTFGSGDVPLYYGNELDDGVTPGNTGTLLSNPAALTGGDGMTSYWSLVGQVNVALDFLVENGLIKTISHGTIVTEAGKTASYHNGGTLLIRIAGLSATALREVPYGLKVEIKPVIDANDNVKLEVVLDYSELDYANAVNEVPALRNNAVESVVNTMAGQSVLVSTQENLNNTSNSTGWYMLSRIPILGWLFKSRNYVATTLDNALFITPRVYEPGEKTHDEYIDGVFKQLIESGAEPEDLPDLDDVDSGGGSAPANNATGNSQSGGGANAQPSLLE</sequence>
<dbReference type="InterPro" id="IPR004846">
    <property type="entry name" value="T2SS/T3SS_dom"/>
</dbReference>
<evidence type="ECO:0000259" key="4">
    <source>
        <dbReference type="Pfam" id="PF00263"/>
    </source>
</evidence>
<evidence type="ECO:0000313" key="7">
    <source>
        <dbReference type="Proteomes" id="UP000315995"/>
    </source>
</evidence>
<name>A0A4Y6PYW1_PERCE</name>
<evidence type="ECO:0000259" key="5">
    <source>
        <dbReference type="Pfam" id="PF13629"/>
    </source>
</evidence>
<dbReference type="Pfam" id="PF00263">
    <property type="entry name" value="Secretin"/>
    <property type="match status" value="1"/>
</dbReference>
<dbReference type="GO" id="GO:0009306">
    <property type="term" value="P:protein secretion"/>
    <property type="evidence" value="ECO:0007669"/>
    <property type="project" value="InterPro"/>
</dbReference>
<keyword evidence="3" id="KW-0732">Signal</keyword>
<dbReference type="EMBL" id="CP041186">
    <property type="protein sequence ID" value="QDG53187.1"/>
    <property type="molecule type" value="Genomic_DNA"/>
</dbReference>
<evidence type="ECO:0000256" key="2">
    <source>
        <dbReference type="SAM" id="MobiDB-lite"/>
    </source>
</evidence>
<dbReference type="Pfam" id="PF13629">
    <property type="entry name" value="T2SS-T3SS_pil_N"/>
    <property type="match status" value="1"/>
</dbReference>
<dbReference type="InterPro" id="IPR050810">
    <property type="entry name" value="Bact_Secretion_Sys_Channel"/>
</dbReference>
<evidence type="ECO:0000256" key="3">
    <source>
        <dbReference type="SAM" id="SignalP"/>
    </source>
</evidence>
<accession>A0A4Y6PYW1</accession>